<name>A0A0E9UJQ5_ANGAN</name>
<evidence type="ECO:0000313" key="1">
    <source>
        <dbReference type="EMBL" id="JAH65936.1"/>
    </source>
</evidence>
<organism evidence="1">
    <name type="scientific">Anguilla anguilla</name>
    <name type="common">European freshwater eel</name>
    <name type="synonym">Muraena anguilla</name>
    <dbReference type="NCBI Taxonomy" id="7936"/>
    <lineage>
        <taxon>Eukaryota</taxon>
        <taxon>Metazoa</taxon>
        <taxon>Chordata</taxon>
        <taxon>Craniata</taxon>
        <taxon>Vertebrata</taxon>
        <taxon>Euteleostomi</taxon>
        <taxon>Actinopterygii</taxon>
        <taxon>Neopterygii</taxon>
        <taxon>Teleostei</taxon>
        <taxon>Anguilliformes</taxon>
        <taxon>Anguillidae</taxon>
        <taxon>Anguilla</taxon>
    </lineage>
</organism>
<sequence>MLKDIRMNASYLVQHQLGKM</sequence>
<proteinExistence type="predicted"/>
<dbReference type="AlphaFoldDB" id="A0A0E9UJQ5"/>
<reference evidence="1" key="1">
    <citation type="submission" date="2014-11" db="EMBL/GenBank/DDBJ databases">
        <authorList>
            <person name="Amaro Gonzalez C."/>
        </authorList>
    </citation>
    <scope>NUCLEOTIDE SEQUENCE</scope>
</reference>
<protein>
    <submittedName>
        <fullName evidence="1">Uncharacterized protein</fullName>
    </submittedName>
</protein>
<reference evidence="1" key="2">
    <citation type="journal article" date="2015" name="Fish Shellfish Immunol.">
        <title>Early steps in the European eel (Anguilla anguilla)-Vibrio vulnificus interaction in the gills: Role of the RtxA13 toxin.</title>
        <authorList>
            <person name="Callol A."/>
            <person name="Pajuelo D."/>
            <person name="Ebbesson L."/>
            <person name="Teles M."/>
            <person name="MacKenzie S."/>
            <person name="Amaro C."/>
        </authorList>
    </citation>
    <scope>NUCLEOTIDE SEQUENCE</scope>
</reference>
<accession>A0A0E9UJQ5</accession>
<dbReference type="EMBL" id="GBXM01042641">
    <property type="protein sequence ID" value="JAH65936.1"/>
    <property type="molecule type" value="Transcribed_RNA"/>
</dbReference>